<name>A0AAN7BXN4_9PEZI</name>
<reference evidence="2" key="2">
    <citation type="submission" date="2023-05" db="EMBL/GenBank/DDBJ databases">
        <authorList>
            <consortium name="Lawrence Berkeley National Laboratory"/>
            <person name="Steindorff A."/>
            <person name="Hensen N."/>
            <person name="Bonometti L."/>
            <person name="Westerberg I."/>
            <person name="Brannstrom I.O."/>
            <person name="Guillou S."/>
            <person name="Cros-Aarteil S."/>
            <person name="Calhoun S."/>
            <person name="Haridas S."/>
            <person name="Kuo A."/>
            <person name="Mondo S."/>
            <person name="Pangilinan J."/>
            <person name="Riley R."/>
            <person name="Labutti K."/>
            <person name="Andreopoulos B."/>
            <person name="Lipzen A."/>
            <person name="Chen C."/>
            <person name="Yanf M."/>
            <person name="Daum C."/>
            <person name="Ng V."/>
            <person name="Clum A."/>
            <person name="Ohm R."/>
            <person name="Martin F."/>
            <person name="Silar P."/>
            <person name="Natvig D."/>
            <person name="Lalanne C."/>
            <person name="Gautier V."/>
            <person name="Ament-Velasquez S.L."/>
            <person name="Kruys A."/>
            <person name="Hutchinson M.I."/>
            <person name="Powell A.J."/>
            <person name="Barry K."/>
            <person name="Miller A.N."/>
            <person name="Grigoriev I.V."/>
            <person name="Debuchy R."/>
            <person name="Gladieux P."/>
            <person name="Thoren M.H."/>
            <person name="Johannesson H."/>
        </authorList>
    </citation>
    <scope>NUCLEOTIDE SEQUENCE</scope>
    <source>
        <strain evidence="2">CBS 990.96</strain>
    </source>
</reference>
<feature type="chain" id="PRO_5042825298" description="Secreted protein" evidence="1">
    <location>
        <begin position="17"/>
        <end position="230"/>
    </location>
</feature>
<dbReference type="Proteomes" id="UP001301958">
    <property type="component" value="Unassembled WGS sequence"/>
</dbReference>
<dbReference type="AlphaFoldDB" id="A0AAN7BXN4"/>
<evidence type="ECO:0000256" key="1">
    <source>
        <dbReference type="SAM" id="SignalP"/>
    </source>
</evidence>
<reference evidence="2" key="1">
    <citation type="journal article" date="2023" name="Mol. Phylogenet. Evol.">
        <title>Genome-scale phylogeny and comparative genomics of the fungal order Sordariales.</title>
        <authorList>
            <person name="Hensen N."/>
            <person name="Bonometti L."/>
            <person name="Westerberg I."/>
            <person name="Brannstrom I.O."/>
            <person name="Guillou S."/>
            <person name="Cros-Aarteil S."/>
            <person name="Calhoun S."/>
            <person name="Haridas S."/>
            <person name="Kuo A."/>
            <person name="Mondo S."/>
            <person name="Pangilinan J."/>
            <person name="Riley R."/>
            <person name="LaButti K."/>
            <person name="Andreopoulos B."/>
            <person name="Lipzen A."/>
            <person name="Chen C."/>
            <person name="Yan M."/>
            <person name="Daum C."/>
            <person name="Ng V."/>
            <person name="Clum A."/>
            <person name="Steindorff A."/>
            <person name="Ohm R.A."/>
            <person name="Martin F."/>
            <person name="Silar P."/>
            <person name="Natvig D.O."/>
            <person name="Lalanne C."/>
            <person name="Gautier V."/>
            <person name="Ament-Velasquez S.L."/>
            <person name="Kruys A."/>
            <person name="Hutchinson M.I."/>
            <person name="Powell A.J."/>
            <person name="Barry K."/>
            <person name="Miller A.N."/>
            <person name="Grigoriev I.V."/>
            <person name="Debuchy R."/>
            <person name="Gladieux P."/>
            <person name="Hiltunen Thoren M."/>
            <person name="Johannesson H."/>
        </authorList>
    </citation>
    <scope>NUCLEOTIDE SEQUENCE</scope>
    <source>
        <strain evidence="2">CBS 990.96</strain>
    </source>
</reference>
<sequence length="230" mass="24926">MKLLIALVFVLGLVTAAPADNLRNVTAFTSLLAVDKGYGIGWTGVIFPGEPETSLWGYVDEIYAEILAINPNYVPEPIETANNNNMLAKRDTIKCAQMATGYFTDLSNMCTFHRKIGGWCRAPANQCRRTACWATSATYLCGEYGSAINIPCRDLAEKIHQILYNCCGLGSWSHRLGGAPGGKLFGGKSGSLFSGTHSVWVGYGNCRHVADIWPSGYRYPGGKVNGLCIE</sequence>
<evidence type="ECO:0000313" key="3">
    <source>
        <dbReference type="Proteomes" id="UP001301958"/>
    </source>
</evidence>
<gene>
    <name evidence="2" type="ORF">QBC38DRAFT_466046</name>
</gene>
<feature type="signal peptide" evidence="1">
    <location>
        <begin position="1"/>
        <end position="16"/>
    </location>
</feature>
<keyword evidence="1" id="KW-0732">Signal</keyword>
<evidence type="ECO:0000313" key="2">
    <source>
        <dbReference type="EMBL" id="KAK4231553.1"/>
    </source>
</evidence>
<organism evidence="2 3">
    <name type="scientific">Podospora fimiseda</name>
    <dbReference type="NCBI Taxonomy" id="252190"/>
    <lineage>
        <taxon>Eukaryota</taxon>
        <taxon>Fungi</taxon>
        <taxon>Dikarya</taxon>
        <taxon>Ascomycota</taxon>
        <taxon>Pezizomycotina</taxon>
        <taxon>Sordariomycetes</taxon>
        <taxon>Sordariomycetidae</taxon>
        <taxon>Sordariales</taxon>
        <taxon>Podosporaceae</taxon>
        <taxon>Podospora</taxon>
    </lineage>
</organism>
<accession>A0AAN7BXN4</accession>
<protein>
    <recommendedName>
        <fullName evidence="4">Secreted protein</fullName>
    </recommendedName>
</protein>
<comment type="caution">
    <text evidence="2">The sequence shown here is derived from an EMBL/GenBank/DDBJ whole genome shotgun (WGS) entry which is preliminary data.</text>
</comment>
<proteinExistence type="predicted"/>
<evidence type="ECO:0008006" key="4">
    <source>
        <dbReference type="Google" id="ProtNLM"/>
    </source>
</evidence>
<dbReference type="EMBL" id="MU865292">
    <property type="protein sequence ID" value="KAK4231553.1"/>
    <property type="molecule type" value="Genomic_DNA"/>
</dbReference>
<keyword evidence="3" id="KW-1185">Reference proteome</keyword>